<dbReference type="WBParaSite" id="TTAC_0000001701-mRNA-1">
    <property type="protein sequence ID" value="TTAC_0000001701-mRNA-1"/>
    <property type="gene ID" value="TTAC_0000001701"/>
</dbReference>
<feature type="coiled-coil region" evidence="1">
    <location>
        <begin position="741"/>
        <end position="768"/>
    </location>
</feature>
<sequence length="931" mass="103381">MPQIRVKNGHASRTHRLNDTINEATNQRNLLNSTKTTGGDCGPSMASQGVAEVKPSEPSTSFSMKRGGIINASHLKQVQAQDSVSSDLARFDERYSSLQVESKCLRQIAQHWLRKSHATSEMRKPMCEKFELETVDSTINSSLFDDPPYERDEISYSDPPSCYGESAAEKQIGKPPDIQRNNSTNYDFGKYQQSGDSSTKPLCTGGYVETDSWDGIGKICLGFCGLCSRRTKHHLRSSKRQPNLKSGDEKSEVFDAPTNRNIESTISNNFNCVTLGTGEVKMLSQTQPGPDFEINQEATLTKVEDEKEKSCCLPSKLPGLQLDDSYSSGPESEQLCKRLGCLGTKQGMSLLSIHEDDDDWSTVSIKPPQNQALKMKNRNQTARSPQSLPNDHVSRPQTLELHEQFNCCNTHADPLVSDRQTSLLQNEILTFNSQSLGLVHPCYLNSTVSTPSNVCKDEASEQSQTYVCPKPNVSLPELSGHRTRSNTCHKISSLSSFFDTFPCAETMWPNSGSRNSKPYVFEKTCNESEALSQRTYVIAKIDLTESCGPQTYSIPSNSHCEVDDTVKNECLNQHNNNATNEVSPGTDFALPGMVKKPPSFLSLIKEARAANMVPPSLSTPSYSWEKKEAPENDYMTLPSRQPKRQKQVDELGKEITPKNEMEGVVETNPAMPSPQVNQNSTNETKAPSLQSVIENMQKLKATEMQMKVKKEKERSKKIGTESEKALTASQAMENTKGSLVVDYKERRRLRQQKELEEARKEVIEATRSALKDRIAFSKKEGNSTASLGVSKTLFCGSTKAMFSPNASLSNIEKVPEEVEEKEVPISEAVVEESKTELAHCPIPVADVSQDGVEKDGASKCEPFKREIGSKPRRGKKMRKKTKRVNDEKNINPLSPSNMQLVPVENTLVKSFPIFPSNRSQTFTTFITPGNS</sequence>
<dbReference type="OrthoDB" id="6265498at2759"/>
<feature type="compositionally biased region" description="Basic residues" evidence="2">
    <location>
        <begin position="870"/>
        <end position="882"/>
    </location>
</feature>
<evidence type="ECO:0000313" key="3">
    <source>
        <dbReference type="EMBL" id="VDM15573.1"/>
    </source>
</evidence>
<evidence type="ECO:0000313" key="5">
    <source>
        <dbReference type="WBParaSite" id="TTAC_0000001701-mRNA-1"/>
    </source>
</evidence>
<organism evidence="5">
    <name type="scientific">Hydatigena taeniaeformis</name>
    <name type="common">Feline tapeworm</name>
    <name type="synonym">Taenia taeniaeformis</name>
    <dbReference type="NCBI Taxonomy" id="6205"/>
    <lineage>
        <taxon>Eukaryota</taxon>
        <taxon>Metazoa</taxon>
        <taxon>Spiralia</taxon>
        <taxon>Lophotrochozoa</taxon>
        <taxon>Platyhelminthes</taxon>
        <taxon>Cestoda</taxon>
        <taxon>Eucestoda</taxon>
        <taxon>Cyclophyllidea</taxon>
        <taxon>Taeniidae</taxon>
        <taxon>Hydatigera</taxon>
    </lineage>
</organism>
<reference evidence="5" key="1">
    <citation type="submission" date="2017-02" db="UniProtKB">
        <authorList>
            <consortium name="WormBaseParasite"/>
        </authorList>
    </citation>
    <scope>IDENTIFICATION</scope>
</reference>
<feature type="region of interest" description="Disordered" evidence="2">
    <location>
        <begin position="668"/>
        <end position="687"/>
    </location>
</feature>
<feature type="region of interest" description="Disordered" evidence="2">
    <location>
        <begin position="849"/>
        <end position="897"/>
    </location>
</feature>
<reference evidence="3 4" key="2">
    <citation type="submission" date="2018-11" db="EMBL/GenBank/DDBJ databases">
        <authorList>
            <consortium name="Pathogen Informatics"/>
        </authorList>
    </citation>
    <scope>NUCLEOTIDE SEQUENCE [LARGE SCALE GENOMIC DNA]</scope>
</reference>
<accession>A0A0R3WHK0</accession>
<feature type="region of interest" description="Disordered" evidence="2">
    <location>
        <begin position="141"/>
        <end position="200"/>
    </location>
</feature>
<dbReference type="AlphaFoldDB" id="A0A0R3WHK0"/>
<proteinExistence type="predicted"/>
<evidence type="ECO:0000256" key="2">
    <source>
        <dbReference type="SAM" id="MobiDB-lite"/>
    </source>
</evidence>
<evidence type="ECO:0000256" key="1">
    <source>
        <dbReference type="SAM" id="Coils"/>
    </source>
</evidence>
<keyword evidence="4" id="KW-1185">Reference proteome</keyword>
<dbReference type="Proteomes" id="UP000274429">
    <property type="component" value="Unassembled WGS sequence"/>
</dbReference>
<dbReference type="EMBL" id="UYWX01000001">
    <property type="protein sequence ID" value="VDM15573.1"/>
    <property type="molecule type" value="Genomic_DNA"/>
</dbReference>
<feature type="compositionally biased region" description="Polar residues" evidence="2">
    <location>
        <begin position="674"/>
        <end position="687"/>
    </location>
</feature>
<feature type="compositionally biased region" description="Basic and acidic residues" evidence="2">
    <location>
        <begin position="707"/>
        <end position="724"/>
    </location>
</feature>
<gene>
    <name evidence="3" type="ORF">TTAC_LOCUS18</name>
</gene>
<feature type="compositionally biased region" description="Basic and acidic residues" evidence="2">
    <location>
        <begin position="851"/>
        <end position="869"/>
    </location>
</feature>
<evidence type="ECO:0000313" key="4">
    <source>
        <dbReference type="Proteomes" id="UP000274429"/>
    </source>
</evidence>
<keyword evidence="1" id="KW-0175">Coiled coil</keyword>
<protein>
    <submittedName>
        <fullName evidence="5">SH2 domain-containing protein</fullName>
    </submittedName>
</protein>
<name>A0A0R3WHK0_HYDTA</name>
<feature type="compositionally biased region" description="Polar residues" evidence="2">
    <location>
        <begin position="179"/>
        <end position="200"/>
    </location>
</feature>
<feature type="region of interest" description="Disordered" evidence="2">
    <location>
        <begin position="707"/>
        <end position="731"/>
    </location>
</feature>
<feature type="region of interest" description="Disordered" evidence="2">
    <location>
        <begin position="31"/>
        <end position="65"/>
    </location>
</feature>